<name>A0A841JUW2_9BACT</name>
<protein>
    <submittedName>
        <fullName evidence="1">Uncharacterized protein</fullName>
    </submittedName>
</protein>
<evidence type="ECO:0000313" key="1">
    <source>
        <dbReference type="EMBL" id="MBB6144315.1"/>
    </source>
</evidence>
<dbReference type="OrthoDB" id="112799at2"/>
<gene>
    <name evidence="1" type="ORF">HNQ77_002267</name>
</gene>
<accession>A0A841JUW2</accession>
<dbReference type="RefSeq" id="WP_050059046.1">
    <property type="nucleotide sequence ID" value="NZ_JACHEK010000004.1"/>
</dbReference>
<comment type="caution">
    <text evidence="1">The sequence shown here is derived from an EMBL/GenBank/DDBJ whole genome shotgun (WGS) entry which is preliminary data.</text>
</comment>
<reference evidence="1 2" key="1">
    <citation type="submission" date="2020-08" db="EMBL/GenBank/DDBJ databases">
        <title>Genomic Encyclopedia of Type Strains, Phase IV (KMG-IV): sequencing the most valuable type-strain genomes for metagenomic binning, comparative biology and taxonomic classification.</title>
        <authorList>
            <person name="Goeker M."/>
        </authorList>
    </citation>
    <scope>NUCLEOTIDE SEQUENCE [LARGE SCALE GENOMIC DNA]</scope>
    <source>
        <strain evidence="1 2">DSM 103733</strain>
    </source>
</reference>
<dbReference type="AlphaFoldDB" id="A0A841JUW2"/>
<evidence type="ECO:0000313" key="2">
    <source>
        <dbReference type="Proteomes" id="UP000538666"/>
    </source>
</evidence>
<dbReference type="Proteomes" id="UP000538666">
    <property type="component" value="Unassembled WGS sequence"/>
</dbReference>
<proteinExistence type="predicted"/>
<keyword evidence="2" id="KW-1185">Reference proteome</keyword>
<organism evidence="1 2">
    <name type="scientific">Silvibacterium bohemicum</name>
    <dbReference type="NCBI Taxonomy" id="1577686"/>
    <lineage>
        <taxon>Bacteria</taxon>
        <taxon>Pseudomonadati</taxon>
        <taxon>Acidobacteriota</taxon>
        <taxon>Terriglobia</taxon>
        <taxon>Terriglobales</taxon>
        <taxon>Acidobacteriaceae</taxon>
        <taxon>Silvibacterium</taxon>
    </lineage>
</organism>
<sequence length="377" mass="41437">MLFDLAQYRKPLPVDVQVFASGANRESEIRGFALLGIPVGVSASHLNDAAVSTLIEMNQPVMIDSGAFSEVRITERGPDTVAPIDEIEWHRRLDVYMRLASALGRLAIVVAPDKVGDQQETLARLARYRKELAIIASKGATILLPLQVGAMSHGTFLDAAEASAGVSLTPAMPMRKAATSDVALLSFIEDARPRHVHLLGIGIGTRRAERLIEAIRYFSPSTRITMDSNRLRAVVGNRRPLTQVERQLRRSEPECIYRAVDSPVLALMGETLDYTDLIASPSLWATTEQLRGITRAAQLRTGETALFIETPDDFLQSPCRNSDGLTWIEHPVMAFELDRAWHQYVDLRHSSNVRSAAIASVFADSPICGQALPVFVS</sequence>
<dbReference type="EMBL" id="JACHEK010000004">
    <property type="protein sequence ID" value="MBB6144315.1"/>
    <property type="molecule type" value="Genomic_DNA"/>
</dbReference>